<accession>A0A843XU55</accession>
<proteinExistence type="predicted"/>
<reference evidence="1" key="1">
    <citation type="submission" date="2017-07" db="EMBL/GenBank/DDBJ databases">
        <title>Taro Niue Genome Assembly and Annotation.</title>
        <authorList>
            <person name="Atibalentja N."/>
            <person name="Keating K."/>
            <person name="Fields C.J."/>
        </authorList>
    </citation>
    <scope>NUCLEOTIDE SEQUENCE</scope>
    <source>
        <strain evidence="1">Niue_2</strain>
        <tissue evidence="1">Leaf</tissue>
    </source>
</reference>
<evidence type="ECO:0000313" key="1">
    <source>
        <dbReference type="EMBL" id="MQM22357.1"/>
    </source>
</evidence>
<comment type="caution">
    <text evidence="1">The sequence shown here is derived from an EMBL/GenBank/DDBJ whole genome shotgun (WGS) entry which is preliminary data.</text>
</comment>
<gene>
    <name evidence="1" type="ORF">Taro_055408</name>
</gene>
<evidence type="ECO:0000313" key="2">
    <source>
        <dbReference type="Proteomes" id="UP000652761"/>
    </source>
</evidence>
<organism evidence="1 2">
    <name type="scientific">Colocasia esculenta</name>
    <name type="common">Wild taro</name>
    <name type="synonym">Arum esculentum</name>
    <dbReference type="NCBI Taxonomy" id="4460"/>
    <lineage>
        <taxon>Eukaryota</taxon>
        <taxon>Viridiplantae</taxon>
        <taxon>Streptophyta</taxon>
        <taxon>Embryophyta</taxon>
        <taxon>Tracheophyta</taxon>
        <taxon>Spermatophyta</taxon>
        <taxon>Magnoliopsida</taxon>
        <taxon>Liliopsida</taxon>
        <taxon>Araceae</taxon>
        <taxon>Aroideae</taxon>
        <taxon>Colocasieae</taxon>
        <taxon>Colocasia</taxon>
    </lineage>
</organism>
<keyword evidence="2" id="KW-1185">Reference proteome</keyword>
<name>A0A843XU55_COLES</name>
<dbReference type="EMBL" id="NMUH01012742">
    <property type="protein sequence ID" value="MQM22357.1"/>
    <property type="molecule type" value="Genomic_DNA"/>
</dbReference>
<dbReference type="AlphaFoldDB" id="A0A843XU55"/>
<dbReference type="Proteomes" id="UP000652761">
    <property type="component" value="Unassembled WGS sequence"/>
</dbReference>
<protein>
    <submittedName>
        <fullName evidence="1">Uncharacterized protein</fullName>
    </submittedName>
</protein>
<sequence length="128" mass="14875">MSFRTFWGRVEKFLVAGEKEIIHTKPFFIPVVSAAICTDHLLEVDQRELYEVGVNRCMRRVFWLHLTMCFVLEGPLVSTLLEGRVENFLVAGEKEIIHTKPFFFPVVFAVICTDHILEVDQRSERFAS</sequence>